<keyword evidence="2" id="KW-0496">Mitochondrion</keyword>
<sequence>MKKTLKKFFVAILIYISIRFAIWRIIWSLYKARFRKYEKVFLAKLRDSNNIILVITRKVHMAVLIHMDMHLPITDT</sequence>
<keyword evidence="1" id="KW-0472">Membrane</keyword>
<geneLocation type="mitochondrion" evidence="2"/>
<keyword evidence="1" id="KW-0812">Transmembrane</keyword>
<accession>A0A1L2MD69</accession>
<feature type="transmembrane region" description="Helical" evidence="1">
    <location>
        <begin position="12"/>
        <end position="30"/>
    </location>
</feature>
<keyword evidence="1" id="KW-1133">Transmembrane helix</keyword>
<name>A0A1L2MD69_PARAQ</name>
<dbReference type="EMBL" id="KX061492">
    <property type="protein sequence ID" value="APD83416.1"/>
    <property type="molecule type" value="Genomic_DNA"/>
</dbReference>
<gene>
    <name evidence="2" type="primary">orf77</name>
</gene>
<proteinExistence type="predicted"/>
<organism evidence="2">
    <name type="scientific">Parengyodontium album</name>
    <name type="common">Tritirachium album</name>
    <dbReference type="NCBI Taxonomy" id="37998"/>
    <lineage>
        <taxon>Eukaryota</taxon>
        <taxon>Fungi</taxon>
        <taxon>Dikarya</taxon>
        <taxon>Ascomycota</taxon>
        <taxon>Pezizomycotina</taxon>
        <taxon>Sordariomycetes</taxon>
        <taxon>Hypocreomycetidae</taxon>
        <taxon>Hypocreales</taxon>
        <taxon>Cordycipitaceae</taxon>
        <taxon>Parengyodontium</taxon>
    </lineage>
</organism>
<reference evidence="2" key="1">
    <citation type="submission" date="2016-04" db="EMBL/GenBank/DDBJ databases">
        <title>The Complete Mitochondrial Genome of Engyodontium album and comparative analysis with other Ascomycota mitogenomes.</title>
        <authorList>
            <person name="Yuan X."/>
        </authorList>
    </citation>
    <scope>NUCLEOTIDE SEQUENCE</scope>
</reference>
<evidence type="ECO:0000256" key="1">
    <source>
        <dbReference type="SAM" id="Phobius"/>
    </source>
</evidence>
<dbReference type="AlphaFoldDB" id="A0A1L2MD69"/>
<protein>
    <submittedName>
        <fullName evidence="2">Uncharacterized protein</fullName>
    </submittedName>
</protein>
<dbReference type="RefSeq" id="YP_009330826.1">
    <property type="nucleotide sequence ID" value="NC_032302.1"/>
</dbReference>
<dbReference type="GeneID" id="30686062"/>
<evidence type="ECO:0000313" key="2">
    <source>
        <dbReference type="EMBL" id="APD83416.1"/>
    </source>
</evidence>